<organism evidence="1">
    <name type="scientific">Diabrotica virgifera virgifera</name>
    <name type="common">western corn rootworm</name>
    <dbReference type="NCBI Taxonomy" id="50390"/>
    <lineage>
        <taxon>Eukaryota</taxon>
        <taxon>Metazoa</taxon>
        <taxon>Ecdysozoa</taxon>
        <taxon>Arthropoda</taxon>
        <taxon>Hexapoda</taxon>
        <taxon>Insecta</taxon>
        <taxon>Pterygota</taxon>
        <taxon>Neoptera</taxon>
        <taxon>Endopterygota</taxon>
        <taxon>Coleoptera</taxon>
        <taxon>Polyphaga</taxon>
        <taxon>Cucujiformia</taxon>
        <taxon>Chrysomeloidea</taxon>
        <taxon>Chrysomelidae</taxon>
        <taxon>Galerucinae</taxon>
        <taxon>Diabroticina</taxon>
        <taxon>Diabroticites</taxon>
        <taxon>Diabrotica</taxon>
    </lineage>
</organism>
<reference evidence="1" key="1">
    <citation type="submission" date="2025-08" db="UniProtKB">
        <authorList>
            <consortium name="RefSeq"/>
        </authorList>
    </citation>
    <scope>IDENTIFICATION</scope>
</reference>
<gene>
    <name evidence="1" type="primary">LOC114340724</name>
</gene>
<sequence>MKLADDSEHINLIINTYITLSFKKPDRSVDLRKFVEEVYSIFQTNDIKYSKTDILTTWKDLVEDYYYYKKNFTSEYASNAWNFFSLMDRCFDPKDTSKKFNSTLTFYLIDCMSNHRDVIAKKGLTSTVLSSVENDFKELGNNDINQSDIYIQWEILKQSFRESRLLIKQRCRNIKLNEFYDAMRIFYQSPSFHASKNYNGPVKRRNGADRCEGISKRMDVKSDDVDRPFNTELKEQLLIYIKSKKNKLGFNKELTPSFSNYIVEEFKKIGYNFTAEAINNEWNDLYYRYELLKSSEKPYNWKFFSEINDICNHTESVVVESIENSTYLEKLTAMDDNNCSKKYSDIPELRELMLENNLSGEEVTYLLNSIET</sequence>
<name>A0A6P7GCZ9_DIAVI</name>
<proteinExistence type="predicted"/>
<evidence type="ECO:0000313" key="1">
    <source>
        <dbReference type="RefSeq" id="XP_028147294.1"/>
    </source>
</evidence>
<accession>A0A6P7GCZ9</accession>
<dbReference type="RefSeq" id="XP_028147294.1">
    <property type="nucleotide sequence ID" value="XM_028291493.1"/>
</dbReference>
<protein>
    <submittedName>
        <fullName evidence="1">Uncharacterized protein LOC114340724</fullName>
    </submittedName>
</protein>
<dbReference type="AlphaFoldDB" id="A0A6P7GCZ9"/>
<dbReference type="InParanoid" id="A0A6P7GCZ9"/>